<evidence type="ECO:0000313" key="3">
    <source>
        <dbReference type="Proteomes" id="UP000024635"/>
    </source>
</evidence>
<dbReference type="AlphaFoldDB" id="A0A016SFC0"/>
<keyword evidence="1" id="KW-0812">Transmembrane</keyword>
<evidence type="ECO:0000313" key="2">
    <source>
        <dbReference type="EMBL" id="EYB89315.1"/>
    </source>
</evidence>
<keyword evidence="1" id="KW-1133">Transmembrane helix</keyword>
<feature type="transmembrane region" description="Helical" evidence="1">
    <location>
        <begin position="23"/>
        <end position="44"/>
    </location>
</feature>
<dbReference type="Proteomes" id="UP000024635">
    <property type="component" value="Unassembled WGS sequence"/>
</dbReference>
<reference evidence="3" key="1">
    <citation type="journal article" date="2015" name="Nat. Genet.">
        <title>The genome and transcriptome of the zoonotic hookworm Ancylostoma ceylanicum identify infection-specific gene families.</title>
        <authorList>
            <person name="Schwarz E.M."/>
            <person name="Hu Y."/>
            <person name="Antoshechkin I."/>
            <person name="Miller M.M."/>
            <person name="Sternberg P.W."/>
            <person name="Aroian R.V."/>
        </authorList>
    </citation>
    <scope>NUCLEOTIDE SEQUENCE</scope>
    <source>
        <strain evidence="3">HY135</strain>
    </source>
</reference>
<keyword evidence="1" id="KW-0472">Membrane</keyword>
<comment type="caution">
    <text evidence="2">The sequence shown here is derived from an EMBL/GenBank/DDBJ whole genome shotgun (WGS) entry which is preliminary data.</text>
</comment>
<gene>
    <name evidence="2" type="primary">Acey_s0233.g3093</name>
    <name evidence="2" type="ORF">Y032_0233g3093</name>
</gene>
<accession>A0A016SFC0</accession>
<sequence>MPSFFRVKQPLKRSNWNYLIPDVFSVINMPISVIFIYKLSLFLYEFSEPAMFFHDARFSDGPRNNGIMNLKVTCEILNMSPGDRFYQCFQNGVDVIEF</sequence>
<keyword evidence="3" id="KW-1185">Reference proteome</keyword>
<dbReference type="EMBL" id="JARK01001569">
    <property type="protein sequence ID" value="EYB89315.1"/>
    <property type="molecule type" value="Genomic_DNA"/>
</dbReference>
<proteinExistence type="predicted"/>
<protein>
    <submittedName>
        <fullName evidence="2">Uncharacterized protein</fullName>
    </submittedName>
</protein>
<evidence type="ECO:0000256" key="1">
    <source>
        <dbReference type="SAM" id="Phobius"/>
    </source>
</evidence>
<name>A0A016SFC0_9BILA</name>
<organism evidence="2 3">
    <name type="scientific">Ancylostoma ceylanicum</name>
    <dbReference type="NCBI Taxonomy" id="53326"/>
    <lineage>
        <taxon>Eukaryota</taxon>
        <taxon>Metazoa</taxon>
        <taxon>Ecdysozoa</taxon>
        <taxon>Nematoda</taxon>
        <taxon>Chromadorea</taxon>
        <taxon>Rhabditida</taxon>
        <taxon>Rhabditina</taxon>
        <taxon>Rhabditomorpha</taxon>
        <taxon>Strongyloidea</taxon>
        <taxon>Ancylostomatidae</taxon>
        <taxon>Ancylostomatinae</taxon>
        <taxon>Ancylostoma</taxon>
    </lineage>
</organism>